<evidence type="ECO:0000256" key="4">
    <source>
        <dbReference type="SAM" id="MobiDB-lite"/>
    </source>
</evidence>
<dbReference type="PROSITE" id="PS51078">
    <property type="entry name" value="ICLR_ED"/>
    <property type="match status" value="1"/>
</dbReference>
<name>A0ABM8WKB3_9BURK</name>
<dbReference type="SUPFAM" id="SSF55781">
    <property type="entry name" value="GAF domain-like"/>
    <property type="match status" value="1"/>
</dbReference>
<dbReference type="Gene3D" id="3.30.450.40">
    <property type="match status" value="1"/>
</dbReference>
<evidence type="ECO:0000259" key="5">
    <source>
        <dbReference type="PROSITE" id="PS51077"/>
    </source>
</evidence>
<keyword evidence="8" id="KW-1185">Reference proteome</keyword>
<dbReference type="Proteomes" id="UP000727654">
    <property type="component" value="Unassembled WGS sequence"/>
</dbReference>
<evidence type="ECO:0000313" key="8">
    <source>
        <dbReference type="Proteomes" id="UP000727654"/>
    </source>
</evidence>
<dbReference type="SUPFAM" id="SSF46785">
    <property type="entry name" value="Winged helix' DNA-binding domain"/>
    <property type="match status" value="1"/>
</dbReference>
<dbReference type="InterPro" id="IPR050707">
    <property type="entry name" value="HTH_MetabolicPath_Reg"/>
</dbReference>
<dbReference type="SMART" id="SM00346">
    <property type="entry name" value="HTH_ICLR"/>
    <property type="match status" value="1"/>
</dbReference>
<reference evidence="7 8" key="1">
    <citation type="submission" date="2021-08" db="EMBL/GenBank/DDBJ databases">
        <authorList>
            <person name="Peeters C."/>
        </authorList>
    </citation>
    <scope>NUCLEOTIDE SEQUENCE [LARGE SCALE GENOMIC DNA]</scope>
    <source>
        <strain evidence="7 8">LMG 23992</strain>
    </source>
</reference>
<dbReference type="InterPro" id="IPR014757">
    <property type="entry name" value="Tscrpt_reg_IclR_C"/>
</dbReference>
<dbReference type="PANTHER" id="PTHR30136:SF33">
    <property type="entry name" value="TRANSCRIPTIONAL REGULATORY PROTEIN"/>
    <property type="match status" value="1"/>
</dbReference>
<sequence>MKSKMKLESQNIEGGPETGTAGNGSALARGIHILQAFSASAPELSARELMAATGLPKPTLFRLVTTLCEAGLLRYDDVAGRFQPAPGLARLASPLLARAHIRQLAFAPMQALADRMRAQVTLGLGAGMDLVFIELAQAKECETVRPPMGSHISLSRTASGRAYLATLPPEHCQRFLDATHAGDPEHGAWLADRLAETQRDLAARGFCLSHGDLHRQFEAVAVPVRSPTRDEIYVFACTVPSYELRPGQLLDEVGPRLLALARNIEAGLGSPATTYA</sequence>
<dbReference type="InterPro" id="IPR036388">
    <property type="entry name" value="WH-like_DNA-bd_sf"/>
</dbReference>
<dbReference type="Pfam" id="PF01614">
    <property type="entry name" value="IclR_C"/>
    <property type="match status" value="1"/>
</dbReference>
<keyword evidence="2" id="KW-0238">DNA-binding</keyword>
<feature type="domain" description="HTH iclR-type" evidence="5">
    <location>
        <begin position="24"/>
        <end position="86"/>
    </location>
</feature>
<dbReference type="PANTHER" id="PTHR30136">
    <property type="entry name" value="HELIX-TURN-HELIX TRANSCRIPTIONAL REGULATOR, ICLR FAMILY"/>
    <property type="match status" value="1"/>
</dbReference>
<comment type="caution">
    <text evidence="7">The sequence shown here is derived from an EMBL/GenBank/DDBJ whole genome shotgun (WGS) entry which is preliminary data.</text>
</comment>
<evidence type="ECO:0000313" key="7">
    <source>
        <dbReference type="EMBL" id="CAG9167807.1"/>
    </source>
</evidence>
<dbReference type="Gene3D" id="1.10.10.10">
    <property type="entry name" value="Winged helix-like DNA-binding domain superfamily/Winged helix DNA-binding domain"/>
    <property type="match status" value="1"/>
</dbReference>
<dbReference type="InterPro" id="IPR005471">
    <property type="entry name" value="Tscrpt_reg_IclR_N"/>
</dbReference>
<accession>A0ABM8WKB3</accession>
<feature type="domain" description="IclR-ED" evidence="6">
    <location>
        <begin position="87"/>
        <end position="270"/>
    </location>
</feature>
<dbReference type="Pfam" id="PF09339">
    <property type="entry name" value="HTH_IclR"/>
    <property type="match status" value="1"/>
</dbReference>
<proteinExistence type="predicted"/>
<dbReference type="InterPro" id="IPR036390">
    <property type="entry name" value="WH_DNA-bd_sf"/>
</dbReference>
<evidence type="ECO:0000256" key="3">
    <source>
        <dbReference type="ARBA" id="ARBA00023163"/>
    </source>
</evidence>
<evidence type="ECO:0000259" key="6">
    <source>
        <dbReference type="PROSITE" id="PS51078"/>
    </source>
</evidence>
<dbReference type="InterPro" id="IPR029016">
    <property type="entry name" value="GAF-like_dom_sf"/>
</dbReference>
<evidence type="ECO:0000256" key="1">
    <source>
        <dbReference type="ARBA" id="ARBA00023015"/>
    </source>
</evidence>
<dbReference type="EMBL" id="CAJZAI010000002">
    <property type="protein sequence ID" value="CAG9167807.1"/>
    <property type="molecule type" value="Genomic_DNA"/>
</dbReference>
<gene>
    <name evidence="7" type="primary">tsaQ1_1</name>
    <name evidence="7" type="ORF">LMG23992_00919</name>
</gene>
<keyword evidence="1" id="KW-0805">Transcription regulation</keyword>
<keyword evidence="3" id="KW-0804">Transcription</keyword>
<evidence type="ECO:0000256" key="2">
    <source>
        <dbReference type="ARBA" id="ARBA00023125"/>
    </source>
</evidence>
<organism evidence="7 8">
    <name type="scientific">Cupriavidus laharis</name>
    <dbReference type="NCBI Taxonomy" id="151654"/>
    <lineage>
        <taxon>Bacteria</taxon>
        <taxon>Pseudomonadati</taxon>
        <taxon>Pseudomonadota</taxon>
        <taxon>Betaproteobacteria</taxon>
        <taxon>Burkholderiales</taxon>
        <taxon>Burkholderiaceae</taxon>
        <taxon>Cupriavidus</taxon>
    </lineage>
</organism>
<feature type="region of interest" description="Disordered" evidence="4">
    <location>
        <begin position="1"/>
        <end position="21"/>
    </location>
</feature>
<dbReference type="PROSITE" id="PS51077">
    <property type="entry name" value="HTH_ICLR"/>
    <property type="match status" value="1"/>
</dbReference>
<protein>
    <submittedName>
        <fullName evidence="7">HTH-type transcriptional regulator TsaQ1/TsaQ2</fullName>
    </submittedName>
</protein>